<comment type="caution">
    <text evidence="1">The sequence shown here is derived from an EMBL/GenBank/DDBJ whole genome shotgun (WGS) entry which is preliminary data.</text>
</comment>
<protein>
    <submittedName>
        <fullName evidence="1">15586_t:CDS:1</fullName>
    </submittedName>
</protein>
<name>A0A9N8VBJ5_FUNMO</name>
<accession>A0A9N8VBJ5</accession>
<proteinExistence type="predicted"/>
<organism evidence="1 2">
    <name type="scientific">Funneliformis mosseae</name>
    <name type="common">Endomycorrhizal fungus</name>
    <name type="synonym">Glomus mosseae</name>
    <dbReference type="NCBI Taxonomy" id="27381"/>
    <lineage>
        <taxon>Eukaryota</taxon>
        <taxon>Fungi</taxon>
        <taxon>Fungi incertae sedis</taxon>
        <taxon>Mucoromycota</taxon>
        <taxon>Glomeromycotina</taxon>
        <taxon>Glomeromycetes</taxon>
        <taxon>Glomerales</taxon>
        <taxon>Glomeraceae</taxon>
        <taxon>Funneliformis</taxon>
    </lineage>
</organism>
<reference evidence="1" key="1">
    <citation type="submission" date="2021-06" db="EMBL/GenBank/DDBJ databases">
        <authorList>
            <person name="Kallberg Y."/>
            <person name="Tangrot J."/>
            <person name="Rosling A."/>
        </authorList>
    </citation>
    <scope>NUCLEOTIDE SEQUENCE</scope>
    <source>
        <strain evidence="1">87-6 pot B 2015</strain>
    </source>
</reference>
<dbReference type="Proteomes" id="UP000789375">
    <property type="component" value="Unassembled WGS sequence"/>
</dbReference>
<evidence type="ECO:0000313" key="1">
    <source>
        <dbReference type="EMBL" id="CAG8445382.1"/>
    </source>
</evidence>
<dbReference type="EMBL" id="CAJVPP010000127">
    <property type="protein sequence ID" value="CAG8445382.1"/>
    <property type="molecule type" value="Genomic_DNA"/>
</dbReference>
<sequence length="75" mass="8669">MLLIRQQPRTQILEFRKNPKQQLPRLQPPELQNFKPVSDTNFILPNLVSGEDKKSFVQSLPTCLDYLICGKNSQS</sequence>
<evidence type="ECO:0000313" key="2">
    <source>
        <dbReference type="Proteomes" id="UP000789375"/>
    </source>
</evidence>
<keyword evidence="2" id="KW-1185">Reference proteome</keyword>
<dbReference type="AlphaFoldDB" id="A0A9N8VBJ5"/>
<gene>
    <name evidence="1" type="ORF">FMOSSE_LOCUS1135</name>
</gene>